<accession>A0A1G8GTJ6</accession>
<evidence type="ECO:0000313" key="6">
    <source>
        <dbReference type="EMBL" id="SDH97601.1"/>
    </source>
</evidence>
<name>A0A1G8GTJ6_9FLAO</name>
<dbReference type="InterPro" id="IPR036509">
    <property type="entry name" value="Met_Sox_Rdtase_MsrA_sf"/>
</dbReference>
<dbReference type="AlphaFoldDB" id="A0A1G8GTJ6"/>
<evidence type="ECO:0000313" key="7">
    <source>
        <dbReference type="Proteomes" id="UP000243588"/>
    </source>
</evidence>
<feature type="domain" description="Peptide methionine sulphoxide reductase MsrA" evidence="5">
    <location>
        <begin position="9"/>
        <end position="163"/>
    </location>
</feature>
<keyword evidence="7" id="KW-1185">Reference proteome</keyword>
<dbReference type="NCBIfam" id="TIGR00401">
    <property type="entry name" value="msrA"/>
    <property type="match status" value="1"/>
</dbReference>
<evidence type="ECO:0000256" key="1">
    <source>
        <dbReference type="ARBA" id="ARBA00023002"/>
    </source>
</evidence>
<evidence type="ECO:0000256" key="3">
    <source>
        <dbReference type="ARBA" id="ARBA00048782"/>
    </source>
</evidence>
<comment type="function">
    <text evidence="4">Has an important function as a repair enzyme for proteins that have been inactivated by oxidation. Catalyzes the reversible oxidation-reduction of methionine sulfoxide in proteins to methionine.</text>
</comment>
<protein>
    <recommendedName>
        <fullName evidence="4">Peptide methionine sulfoxide reductase MsrA</fullName>
        <shortName evidence="4">Protein-methionine-S-oxide reductase</shortName>
        <ecNumber evidence="4">1.8.4.11</ecNumber>
    </recommendedName>
    <alternativeName>
        <fullName evidence="4">Peptide-methionine (S)-S-oxide reductase</fullName>
        <shortName evidence="4">Peptide Met(O) reductase</shortName>
    </alternativeName>
</protein>
<evidence type="ECO:0000256" key="4">
    <source>
        <dbReference type="HAMAP-Rule" id="MF_01401"/>
    </source>
</evidence>
<dbReference type="InterPro" id="IPR002569">
    <property type="entry name" value="Met_Sox_Rdtase_MsrA_dom"/>
</dbReference>
<sequence>MENTNNTKTAIFGGGCFWCTEAIFSNLNGVIEVLPGYIGGVKANPTYEEVCTGQTGHAEAIKITYNPSLINYNQLLEIFFSTHNPTTLNRQGEDVGTQYRSEIFYTDENQKELAKEYMHILSEEKVFEDPIVTKLSLAGVFYVAEDYHKNYFEKNGDKNPYCQLVVKPKVDKFKTKYSSKLK</sequence>
<proteinExistence type="inferred from homology"/>
<dbReference type="GO" id="GO:0008113">
    <property type="term" value="F:peptide-methionine (S)-S-oxide reductase activity"/>
    <property type="evidence" value="ECO:0007669"/>
    <property type="project" value="UniProtKB-UniRule"/>
</dbReference>
<gene>
    <name evidence="4" type="primary">msrA</name>
    <name evidence="6" type="ORF">SAMN05421818_13212</name>
</gene>
<dbReference type="RefSeq" id="WP_090410385.1">
    <property type="nucleotide sequence ID" value="NZ_FNDQ01000032.1"/>
</dbReference>
<comment type="catalytic activity">
    <reaction evidence="2 4">
        <text>L-methionyl-[protein] + [thioredoxin]-disulfide + H2O = L-methionyl-(S)-S-oxide-[protein] + [thioredoxin]-dithiol</text>
        <dbReference type="Rhea" id="RHEA:14217"/>
        <dbReference type="Rhea" id="RHEA-COMP:10698"/>
        <dbReference type="Rhea" id="RHEA-COMP:10700"/>
        <dbReference type="Rhea" id="RHEA-COMP:12313"/>
        <dbReference type="Rhea" id="RHEA-COMP:12315"/>
        <dbReference type="ChEBI" id="CHEBI:15377"/>
        <dbReference type="ChEBI" id="CHEBI:16044"/>
        <dbReference type="ChEBI" id="CHEBI:29950"/>
        <dbReference type="ChEBI" id="CHEBI:44120"/>
        <dbReference type="ChEBI" id="CHEBI:50058"/>
        <dbReference type="EC" id="1.8.4.11"/>
    </reaction>
</comment>
<dbReference type="PANTHER" id="PTHR43774">
    <property type="entry name" value="PEPTIDE METHIONINE SULFOXIDE REDUCTASE"/>
    <property type="match status" value="1"/>
</dbReference>
<keyword evidence="1 4" id="KW-0560">Oxidoreductase</keyword>
<evidence type="ECO:0000256" key="2">
    <source>
        <dbReference type="ARBA" id="ARBA00047806"/>
    </source>
</evidence>
<organism evidence="6 7">
    <name type="scientific">Myroides phaeus</name>
    <dbReference type="NCBI Taxonomy" id="702745"/>
    <lineage>
        <taxon>Bacteria</taxon>
        <taxon>Pseudomonadati</taxon>
        <taxon>Bacteroidota</taxon>
        <taxon>Flavobacteriia</taxon>
        <taxon>Flavobacteriales</taxon>
        <taxon>Flavobacteriaceae</taxon>
        <taxon>Myroides</taxon>
    </lineage>
</organism>
<dbReference type="Proteomes" id="UP000243588">
    <property type="component" value="Unassembled WGS sequence"/>
</dbReference>
<evidence type="ECO:0000259" key="5">
    <source>
        <dbReference type="Pfam" id="PF01625"/>
    </source>
</evidence>
<dbReference type="Gene3D" id="3.30.1060.10">
    <property type="entry name" value="Peptide methionine sulphoxide reductase MsrA"/>
    <property type="match status" value="1"/>
</dbReference>
<comment type="similarity">
    <text evidence="4">Belongs to the MsrA Met sulfoxide reductase family.</text>
</comment>
<feature type="active site" evidence="4">
    <location>
        <position position="16"/>
    </location>
</feature>
<dbReference type="HAMAP" id="MF_01401">
    <property type="entry name" value="MsrA"/>
    <property type="match status" value="1"/>
</dbReference>
<dbReference type="SUPFAM" id="SSF55068">
    <property type="entry name" value="Peptide methionine sulfoxide reductase"/>
    <property type="match status" value="1"/>
</dbReference>
<dbReference type="EC" id="1.8.4.11" evidence="4"/>
<reference evidence="7" key="1">
    <citation type="submission" date="2016-10" db="EMBL/GenBank/DDBJ databases">
        <authorList>
            <person name="Varghese N."/>
            <person name="Submissions S."/>
        </authorList>
    </citation>
    <scope>NUCLEOTIDE SEQUENCE [LARGE SCALE GENOMIC DNA]</scope>
    <source>
        <strain evidence="7">DSM 23313</strain>
    </source>
</reference>
<dbReference type="EMBL" id="FNDQ01000032">
    <property type="protein sequence ID" value="SDH97601.1"/>
    <property type="molecule type" value="Genomic_DNA"/>
</dbReference>
<dbReference type="GO" id="GO:0033744">
    <property type="term" value="F:L-methionine:thioredoxin-disulfide S-oxidoreductase activity"/>
    <property type="evidence" value="ECO:0007669"/>
    <property type="project" value="RHEA"/>
</dbReference>
<dbReference type="STRING" id="702745.SAMN05421818_13212"/>
<dbReference type="PANTHER" id="PTHR43774:SF1">
    <property type="entry name" value="PEPTIDE METHIONINE SULFOXIDE REDUCTASE MSRA 2"/>
    <property type="match status" value="1"/>
</dbReference>
<dbReference type="Pfam" id="PF01625">
    <property type="entry name" value="PMSR"/>
    <property type="match status" value="1"/>
</dbReference>
<comment type="catalytic activity">
    <reaction evidence="3 4">
        <text>[thioredoxin]-disulfide + L-methionine + H2O = L-methionine (S)-S-oxide + [thioredoxin]-dithiol</text>
        <dbReference type="Rhea" id="RHEA:19993"/>
        <dbReference type="Rhea" id="RHEA-COMP:10698"/>
        <dbReference type="Rhea" id="RHEA-COMP:10700"/>
        <dbReference type="ChEBI" id="CHEBI:15377"/>
        <dbReference type="ChEBI" id="CHEBI:29950"/>
        <dbReference type="ChEBI" id="CHEBI:50058"/>
        <dbReference type="ChEBI" id="CHEBI:57844"/>
        <dbReference type="ChEBI" id="CHEBI:58772"/>
        <dbReference type="EC" id="1.8.4.11"/>
    </reaction>
</comment>